<accession>A0AAD1U8M1</accession>
<proteinExistence type="predicted"/>
<keyword evidence="2" id="KW-1185">Reference proteome</keyword>
<protein>
    <submittedName>
        <fullName evidence="1">Uncharacterized protein</fullName>
    </submittedName>
</protein>
<name>A0AAD1U8M1_EUPCR</name>
<dbReference type="EMBL" id="CAMPGE010005463">
    <property type="protein sequence ID" value="CAI2364317.1"/>
    <property type="molecule type" value="Genomic_DNA"/>
</dbReference>
<gene>
    <name evidence="1" type="ORF">ECRASSUSDP1_LOCUS5660</name>
</gene>
<dbReference type="Proteomes" id="UP001295684">
    <property type="component" value="Unassembled WGS sequence"/>
</dbReference>
<reference evidence="1" key="1">
    <citation type="submission" date="2023-07" db="EMBL/GenBank/DDBJ databases">
        <authorList>
            <consortium name="AG Swart"/>
            <person name="Singh M."/>
            <person name="Singh A."/>
            <person name="Seah K."/>
            <person name="Emmerich C."/>
        </authorList>
    </citation>
    <scope>NUCLEOTIDE SEQUENCE</scope>
    <source>
        <strain evidence="1">DP1</strain>
    </source>
</reference>
<evidence type="ECO:0000313" key="1">
    <source>
        <dbReference type="EMBL" id="CAI2364317.1"/>
    </source>
</evidence>
<sequence length="241" mass="28271">MENPTKNLALNEKDTLNREKDIYQNIRDHLTIDPTFWCKGRNKNRLLHKVQRDLGNLYTSLKLCSHKFSKKETMYILGKMKGITLQNLLVLNHRFLEDKYLCSVTPLLPNVTVEMQFDSVKISPKALQLIFTNSVNSKYLNFITCALSPITKNPSFMHKTSISTLRFTLCEGDTSRNNFESKVLPSIMKLISCSCIQESLEKIEMRQDIKEWDLRDMKERYSLEHVEFINFNDYYAQAYYA</sequence>
<organism evidence="1 2">
    <name type="scientific">Euplotes crassus</name>
    <dbReference type="NCBI Taxonomy" id="5936"/>
    <lineage>
        <taxon>Eukaryota</taxon>
        <taxon>Sar</taxon>
        <taxon>Alveolata</taxon>
        <taxon>Ciliophora</taxon>
        <taxon>Intramacronucleata</taxon>
        <taxon>Spirotrichea</taxon>
        <taxon>Hypotrichia</taxon>
        <taxon>Euplotida</taxon>
        <taxon>Euplotidae</taxon>
        <taxon>Moneuplotes</taxon>
    </lineage>
</organism>
<evidence type="ECO:0000313" key="2">
    <source>
        <dbReference type="Proteomes" id="UP001295684"/>
    </source>
</evidence>
<comment type="caution">
    <text evidence="1">The sequence shown here is derived from an EMBL/GenBank/DDBJ whole genome shotgun (WGS) entry which is preliminary data.</text>
</comment>
<dbReference type="AlphaFoldDB" id="A0AAD1U8M1"/>